<protein>
    <submittedName>
        <fullName evidence="1">Uncharacterized protein</fullName>
    </submittedName>
</protein>
<dbReference type="OrthoDB" id="6232533at2759"/>
<sequence>MSMTKVWLIFGLSVVAVLFSQPVNALVQLAPANADYGDLHSIKRWIDFKRRAWSDFKRRAAFGYPEDRPEYE</sequence>
<evidence type="ECO:0000313" key="1">
    <source>
        <dbReference type="EMBL" id="KAG5443552.1"/>
    </source>
</evidence>
<accession>A0A8T1M3S9</accession>
<dbReference type="EMBL" id="NIRI02000056">
    <property type="protein sequence ID" value="KAG5443552.1"/>
    <property type="molecule type" value="Genomic_DNA"/>
</dbReference>
<reference evidence="1 2" key="2">
    <citation type="journal article" date="2021" name="Genomics">
        <title>High-quality reference genome for Clonorchis sinensis.</title>
        <authorList>
            <person name="Young N.D."/>
            <person name="Stroehlein A.J."/>
            <person name="Kinkar L."/>
            <person name="Wang T."/>
            <person name="Sohn W.M."/>
            <person name="Chang B.C.H."/>
            <person name="Kaur P."/>
            <person name="Weisz D."/>
            <person name="Dudchenko O."/>
            <person name="Aiden E.L."/>
            <person name="Korhonen P.K."/>
            <person name="Gasser R.B."/>
        </authorList>
    </citation>
    <scope>NUCLEOTIDE SEQUENCE [LARGE SCALE GENOMIC DNA]</scope>
    <source>
        <strain evidence="1">Cs-k2</strain>
    </source>
</reference>
<gene>
    <name evidence="1" type="ORF">CSKR_101117</name>
</gene>
<dbReference type="Proteomes" id="UP000286415">
    <property type="component" value="Unassembled WGS sequence"/>
</dbReference>
<keyword evidence="2" id="KW-1185">Reference proteome</keyword>
<name>A0A8T1M3S9_CLOSI</name>
<comment type="caution">
    <text evidence="1">The sequence shown here is derived from an EMBL/GenBank/DDBJ whole genome shotgun (WGS) entry which is preliminary data.</text>
</comment>
<proteinExistence type="predicted"/>
<reference evidence="1 2" key="1">
    <citation type="journal article" date="2018" name="Biotechnol. Adv.">
        <title>Improved genomic resources and new bioinformatic workflow for the carcinogenic parasite Clonorchis sinensis: Biotechnological implications.</title>
        <authorList>
            <person name="Wang D."/>
            <person name="Korhonen P.K."/>
            <person name="Gasser R.B."/>
            <person name="Young N.D."/>
        </authorList>
    </citation>
    <scope>NUCLEOTIDE SEQUENCE [LARGE SCALE GENOMIC DNA]</scope>
    <source>
        <strain evidence="1">Cs-k2</strain>
    </source>
</reference>
<evidence type="ECO:0000313" key="2">
    <source>
        <dbReference type="Proteomes" id="UP000286415"/>
    </source>
</evidence>
<organism evidence="1 2">
    <name type="scientific">Clonorchis sinensis</name>
    <name type="common">Chinese liver fluke</name>
    <dbReference type="NCBI Taxonomy" id="79923"/>
    <lineage>
        <taxon>Eukaryota</taxon>
        <taxon>Metazoa</taxon>
        <taxon>Spiralia</taxon>
        <taxon>Lophotrochozoa</taxon>
        <taxon>Platyhelminthes</taxon>
        <taxon>Trematoda</taxon>
        <taxon>Digenea</taxon>
        <taxon>Opisthorchiida</taxon>
        <taxon>Opisthorchiata</taxon>
        <taxon>Opisthorchiidae</taxon>
        <taxon>Clonorchis</taxon>
    </lineage>
</organism>